<evidence type="ECO:0000313" key="1">
    <source>
        <dbReference type="EMBL" id="BES90197.1"/>
    </source>
</evidence>
<protein>
    <recommendedName>
        <fullName evidence="3">Thioesterase domain-containing protein</fullName>
    </recommendedName>
</protein>
<name>A0ABN7AG14_9HEMI</name>
<keyword evidence="2" id="KW-1185">Reference proteome</keyword>
<evidence type="ECO:0000313" key="2">
    <source>
        <dbReference type="Proteomes" id="UP001307889"/>
    </source>
</evidence>
<sequence length="93" mass="10224">MRINVHFLPPVAEGSDVVTCQSTVKLFSSRSSGTVRYATITEGLVNLAGAGDLAEGEREHRWSVGVVLSLQQVQRLREQMKSERPLAFLSAPR</sequence>
<dbReference type="EMBL" id="AP028910">
    <property type="protein sequence ID" value="BES90197.1"/>
    <property type="molecule type" value="Genomic_DNA"/>
</dbReference>
<evidence type="ECO:0008006" key="3">
    <source>
        <dbReference type="Google" id="ProtNLM"/>
    </source>
</evidence>
<reference evidence="1 2" key="1">
    <citation type="submission" date="2023-09" db="EMBL/GenBank/DDBJ databases">
        <title>Nesidiocoris tenuis whole genome shotgun sequence.</title>
        <authorList>
            <person name="Shibata T."/>
            <person name="Shimoda M."/>
            <person name="Kobayashi T."/>
            <person name="Uehara T."/>
        </authorList>
    </citation>
    <scope>NUCLEOTIDE SEQUENCE [LARGE SCALE GENOMIC DNA]</scope>
    <source>
        <strain evidence="1 2">Japan</strain>
    </source>
</reference>
<proteinExistence type="predicted"/>
<dbReference type="Proteomes" id="UP001307889">
    <property type="component" value="Chromosome 2"/>
</dbReference>
<organism evidence="1 2">
    <name type="scientific">Nesidiocoris tenuis</name>
    <dbReference type="NCBI Taxonomy" id="355587"/>
    <lineage>
        <taxon>Eukaryota</taxon>
        <taxon>Metazoa</taxon>
        <taxon>Ecdysozoa</taxon>
        <taxon>Arthropoda</taxon>
        <taxon>Hexapoda</taxon>
        <taxon>Insecta</taxon>
        <taxon>Pterygota</taxon>
        <taxon>Neoptera</taxon>
        <taxon>Paraneoptera</taxon>
        <taxon>Hemiptera</taxon>
        <taxon>Heteroptera</taxon>
        <taxon>Panheteroptera</taxon>
        <taxon>Cimicomorpha</taxon>
        <taxon>Miridae</taxon>
        <taxon>Dicyphina</taxon>
        <taxon>Nesidiocoris</taxon>
    </lineage>
</organism>
<accession>A0ABN7AG14</accession>
<gene>
    <name evidence="1" type="ORF">NTJ_03005</name>
</gene>